<keyword evidence="4" id="KW-0238">DNA-binding</keyword>
<dbReference type="AlphaFoldDB" id="A0A7W7Q1H8"/>
<dbReference type="Pfam" id="PF00196">
    <property type="entry name" value="GerE"/>
    <property type="match status" value="1"/>
</dbReference>
<dbReference type="InterPro" id="IPR011990">
    <property type="entry name" value="TPR-like_helical_dom_sf"/>
</dbReference>
<dbReference type="InterPro" id="IPR027417">
    <property type="entry name" value="P-loop_NTPase"/>
</dbReference>
<dbReference type="GO" id="GO:0004016">
    <property type="term" value="F:adenylate cyclase activity"/>
    <property type="evidence" value="ECO:0007669"/>
    <property type="project" value="TreeGrafter"/>
</dbReference>
<evidence type="ECO:0000313" key="4">
    <source>
        <dbReference type="EMBL" id="MBB4905089.1"/>
    </source>
</evidence>
<gene>
    <name evidence="4" type="ORF">FHR82_001306</name>
</gene>
<dbReference type="PANTHER" id="PTHR16305:SF35">
    <property type="entry name" value="TRANSCRIPTIONAL ACTIVATOR DOMAIN"/>
    <property type="match status" value="1"/>
</dbReference>
<dbReference type="Pfam" id="PF13191">
    <property type="entry name" value="AAA_16"/>
    <property type="match status" value="1"/>
</dbReference>
<organism evidence="4 5">
    <name type="scientific">Actinophytocola algeriensis</name>
    <dbReference type="NCBI Taxonomy" id="1768010"/>
    <lineage>
        <taxon>Bacteria</taxon>
        <taxon>Bacillati</taxon>
        <taxon>Actinomycetota</taxon>
        <taxon>Actinomycetes</taxon>
        <taxon>Pseudonocardiales</taxon>
        <taxon>Pseudonocardiaceae</taxon>
    </lineage>
</organism>
<keyword evidence="1" id="KW-0547">Nucleotide-binding</keyword>
<dbReference type="CDD" id="cd06170">
    <property type="entry name" value="LuxR_C_like"/>
    <property type="match status" value="1"/>
</dbReference>
<feature type="domain" description="HTH luxR-type" evidence="3">
    <location>
        <begin position="851"/>
        <end position="916"/>
    </location>
</feature>
<evidence type="ECO:0000259" key="3">
    <source>
        <dbReference type="PROSITE" id="PS50043"/>
    </source>
</evidence>
<dbReference type="SUPFAM" id="SSF48452">
    <property type="entry name" value="TPR-like"/>
    <property type="match status" value="2"/>
</dbReference>
<dbReference type="InterPro" id="IPR000792">
    <property type="entry name" value="Tscrpt_reg_LuxR_C"/>
</dbReference>
<dbReference type="GO" id="GO:0003677">
    <property type="term" value="F:DNA binding"/>
    <property type="evidence" value="ECO:0007669"/>
    <property type="project" value="UniProtKB-KW"/>
</dbReference>
<dbReference type="GO" id="GO:0005524">
    <property type="term" value="F:ATP binding"/>
    <property type="evidence" value="ECO:0007669"/>
    <property type="project" value="UniProtKB-KW"/>
</dbReference>
<dbReference type="PANTHER" id="PTHR16305">
    <property type="entry name" value="TESTICULAR SOLUBLE ADENYLYL CYCLASE"/>
    <property type="match status" value="1"/>
</dbReference>
<dbReference type="InterPro" id="IPR016032">
    <property type="entry name" value="Sig_transdc_resp-reg_C-effctor"/>
</dbReference>
<reference evidence="4 5" key="1">
    <citation type="submission" date="2020-08" db="EMBL/GenBank/DDBJ databases">
        <title>Genomic Encyclopedia of Type Strains, Phase III (KMG-III): the genomes of soil and plant-associated and newly described type strains.</title>
        <authorList>
            <person name="Whitman W."/>
        </authorList>
    </citation>
    <scope>NUCLEOTIDE SEQUENCE [LARGE SCALE GENOMIC DNA]</scope>
    <source>
        <strain evidence="4 5">CECT 8960</strain>
    </source>
</reference>
<dbReference type="GO" id="GO:0006355">
    <property type="term" value="P:regulation of DNA-templated transcription"/>
    <property type="evidence" value="ECO:0007669"/>
    <property type="project" value="InterPro"/>
</dbReference>
<dbReference type="PROSITE" id="PS00622">
    <property type="entry name" value="HTH_LUXR_1"/>
    <property type="match status" value="1"/>
</dbReference>
<dbReference type="GO" id="GO:0005737">
    <property type="term" value="C:cytoplasm"/>
    <property type="evidence" value="ECO:0007669"/>
    <property type="project" value="TreeGrafter"/>
</dbReference>
<dbReference type="InterPro" id="IPR036388">
    <property type="entry name" value="WH-like_DNA-bd_sf"/>
</dbReference>
<evidence type="ECO:0000256" key="2">
    <source>
        <dbReference type="ARBA" id="ARBA00022840"/>
    </source>
</evidence>
<accession>A0A7W7Q1H8</accession>
<dbReference type="SUPFAM" id="SSF52540">
    <property type="entry name" value="P-loop containing nucleoside triphosphate hydrolases"/>
    <property type="match status" value="1"/>
</dbReference>
<dbReference type="InterPro" id="IPR041664">
    <property type="entry name" value="AAA_16"/>
</dbReference>
<dbReference type="Proteomes" id="UP000520767">
    <property type="component" value="Unassembled WGS sequence"/>
</dbReference>
<keyword evidence="5" id="KW-1185">Reference proteome</keyword>
<dbReference type="RefSeq" id="WP_184809380.1">
    <property type="nucleotide sequence ID" value="NZ_JACHJQ010000002.1"/>
</dbReference>
<dbReference type="SMART" id="SM00421">
    <property type="entry name" value="HTH_LUXR"/>
    <property type="match status" value="1"/>
</dbReference>
<dbReference type="Gene3D" id="1.25.40.10">
    <property type="entry name" value="Tetratricopeptide repeat domain"/>
    <property type="match status" value="1"/>
</dbReference>
<comment type="caution">
    <text evidence="4">The sequence shown here is derived from an EMBL/GenBank/DDBJ whole genome shotgun (WGS) entry which is preliminary data.</text>
</comment>
<dbReference type="PROSITE" id="PS50043">
    <property type="entry name" value="HTH_LUXR_2"/>
    <property type="match status" value="1"/>
</dbReference>
<name>A0A7W7Q1H8_9PSEU</name>
<dbReference type="SUPFAM" id="SSF46894">
    <property type="entry name" value="C-terminal effector domain of the bipartite response regulators"/>
    <property type="match status" value="1"/>
</dbReference>
<keyword evidence="2" id="KW-0067">ATP-binding</keyword>
<dbReference type="Gene3D" id="1.10.10.10">
    <property type="entry name" value="Winged helix-like DNA-binding domain superfamily/Winged helix DNA-binding domain"/>
    <property type="match status" value="1"/>
</dbReference>
<sequence>MGDKETSRVLPLVGRQDCVEILAGVVHRVRQGRFAVVEVSGEPGIGKSRVLAEAVRLARDAGLVVHVGRATQFEREVPLATFRDSFRQVRIGGSDVDRFGVYSAVRRHLECVAGGAALVLDDLQWADQASVELVEFLIRHPPEAPVLVVVAFRGSRPPVRVVDAITRAGEGATRLHLDPLTAADVRELLPSVGADRRDLLMRACRGNPLYLQALIRLTDARLADLVRESDGDEPVSVDEFTRRILRTIIVDVAALDEQVQRVAYAAAVVGDHAAIGLVAHVADLPESTVVKALDQLCWAGLGDMDGAWFCYPHPLIRAAAHELAGPAWRSQAHARAARYLREHDGPLHLVAHHVARSAQYGDDLAASTLVQAGRSVVCQAPGTAVRWLGTALRVLSTTGPMREQRPMVMLQYARALGLSGDLSRSWEVLQELLCDGSPVRAEAAAFGMVIARFLGDLDTASALVHAELPRAQQDPAAEGKLRVQLAALAALGEQAAEAMDHARRAVDLLGGRRPALASAARSLEAWGAVYAGHIARARTAARDAARLLNTVSDVTLRPHVELLGPLAWAEMRLGDLTAATEHLERAHAVVEQARHSSALPYLMVVHAALETRLGRVDSALRLAEQAGLLADQMGSLEMRAMADAVRIRPLLWTSGPAAALAAADVLASGARPRSRTWWRIGQLNLAIAHTVAADVRPGLTFLTDPDVAWPADPTTEVIRQVAIAKALARTDAVAEAWRAAATAEAVAAAACLDYERGLSWYAKAFVAARAGSLDQATTLATQAATVFAATKAPVEEAQAHHLAGVTHARRGDHGRAEESFTRATTGHLACGAHWLASTVDLDRQRYARATGETPAGVLTRREREIADLVVTGLSNQEIATRLFLSRRTVESHLSHIFPKLNVRTRSALVHRLGKPA</sequence>
<protein>
    <submittedName>
        <fullName evidence="4">DNA-binding CsgD family transcriptional regulator</fullName>
    </submittedName>
</protein>
<evidence type="ECO:0000313" key="5">
    <source>
        <dbReference type="Proteomes" id="UP000520767"/>
    </source>
</evidence>
<proteinExistence type="predicted"/>
<dbReference type="PRINTS" id="PR00038">
    <property type="entry name" value="HTHLUXR"/>
</dbReference>
<evidence type="ECO:0000256" key="1">
    <source>
        <dbReference type="ARBA" id="ARBA00022741"/>
    </source>
</evidence>
<dbReference type="EMBL" id="JACHJQ010000002">
    <property type="protein sequence ID" value="MBB4905089.1"/>
    <property type="molecule type" value="Genomic_DNA"/>
</dbReference>